<keyword evidence="2" id="KW-1185">Reference proteome</keyword>
<evidence type="ECO:0008006" key="3">
    <source>
        <dbReference type="Google" id="ProtNLM"/>
    </source>
</evidence>
<name>B9Z4Y4_9NEIS</name>
<proteinExistence type="predicted"/>
<sequence length="142" mass="15991">MTWRYRLDHPFRHGSPHLVGVEYRNDWIDIHPRGSIMIQPGYAWDGCSPAWRLPGGLWLGTPDGPLGIDGRPLTYHASLVHDALCQWKREIPIRQRATVRVFAELLQLAGAPPWRVWLYAGAVARFGPALFGGDVMQNADLA</sequence>
<gene>
    <name evidence="1" type="ORF">FuraDRAFT_2419</name>
</gene>
<dbReference type="AlphaFoldDB" id="B9Z4Y4"/>
<dbReference type="EMBL" id="ACIS01000006">
    <property type="protein sequence ID" value="EEG08216.1"/>
    <property type="molecule type" value="Genomic_DNA"/>
</dbReference>
<dbReference type="RefSeq" id="WP_008954439.1">
    <property type="nucleotide sequence ID" value="NZ_ACIS01000006.1"/>
</dbReference>
<reference evidence="1 2" key="1">
    <citation type="submission" date="2009-02" db="EMBL/GenBank/DDBJ databases">
        <title>Sequencing of the draft genome and assembly of Lutiella nitroferrum 2002.</title>
        <authorList>
            <consortium name="US DOE Joint Genome Institute (JGI-PGF)"/>
            <person name="Lucas S."/>
            <person name="Copeland A."/>
            <person name="Lapidus A."/>
            <person name="Glavina del Rio T."/>
            <person name="Tice H."/>
            <person name="Bruce D."/>
            <person name="Goodwin L."/>
            <person name="Pitluck S."/>
            <person name="Larimer F."/>
            <person name="Land M.L."/>
            <person name="Hauser L."/>
            <person name="Coates J.D."/>
        </authorList>
    </citation>
    <scope>NUCLEOTIDE SEQUENCE [LARGE SCALE GENOMIC DNA]</scope>
    <source>
        <strain evidence="1 2">2002</strain>
    </source>
</reference>
<accession>B9Z4Y4</accession>
<dbReference type="Proteomes" id="UP000003165">
    <property type="component" value="Unassembled WGS sequence"/>
</dbReference>
<comment type="caution">
    <text evidence="1">The sequence shown here is derived from an EMBL/GenBank/DDBJ whole genome shotgun (WGS) entry which is preliminary data.</text>
</comment>
<protein>
    <recommendedName>
        <fullName evidence="3">DUF1353 domain-containing protein</fullName>
    </recommendedName>
</protein>
<dbReference type="eggNOG" id="ENOG5034BHW">
    <property type="taxonomic scope" value="Bacteria"/>
</dbReference>
<evidence type="ECO:0000313" key="1">
    <source>
        <dbReference type="EMBL" id="EEG08216.1"/>
    </source>
</evidence>
<evidence type="ECO:0000313" key="2">
    <source>
        <dbReference type="Proteomes" id="UP000003165"/>
    </source>
</evidence>
<organism evidence="1 2">
    <name type="scientific">Pseudogulbenkiania ferrooxidans 2002</name>
    <dbReference type="NCBI Taxonomy" id="279714"/>
    <lineage>
        <taxon>Bacteria</taxon>
        <taxon>Pseudomonadati</taxon>
        <taxon>Pseudomonadota</taxon>
        <taxon>Betaproteobacteria</taxon>
        <taxon>Neisseriales</taxon>
        <taxon>Chromobacteriaceae</taxon>
        <taxon>Pseudogulbenkiania</taxon>
    </lineage>
</organism>